<feature type="domain" description="ABC transmembrane type-1" evidence="11">
    <location>
        <begin position="169"/>
        <end position="446"/>
    </location>
</feature>
<accession>A0ABU8XD55</accession>
<dbReference type="InterPro" id="IPR027417">
    <property type="entry name" value="P-loop_NTPase"/>
</dbReference>
<dbReference type="PROSITE" id="PS50990">
    <property type="entry name" value="PEPTIDASE_C39"/>
    <property type="match status" value="1"/>
</dbReference>
<dbReference type="InterPro" id="IPR017750">
    <property type="entry name" value="ATPase_T1SS"/>
</dbReference>
<dbReference type="EMBL" id="JBBKZS010000012">
    <property type="protein sequence ID" value="MEJ8857639.1"/>
    <property type="molecule type" value="Genomic_DNA"/>
</dbReference>
<dbReference type="NCBIfam" id="TIGR03375">
    <property type="entry name" value="type_I_sec_LssB"/>
    <property type="match status" value="1"/>
</dbReference>
<evidence type="ECO:0000256" key="1">
    <source>
        <dbReference type="ARBA" id="ARBA00004651"/>
    </source>
</evidence>
<evidence type="ECO:0000256" key="7">
    <source>
        <dbReference type="ARBA" id="ARBA00023136"/>
    </source>
</evidence>
<dbReference type="InterPro" id="IPR017871">
    <property type="entry name" value="ABC_transporter-like_CS"/>
</dbReference>
<proteinExistence type="predicted"/>
<dbReference type="InterPro" id="IPR039421">
    <property type="entry name" value="Type_1_exporter"/>
</dbReference>
<keyword evidence="4" id="KW-0547">Nucleotide-binding</keyword>
<feature type="compositionally biased region" description="Basic and acidic residues" evidence="8">
    <location>
        <begin position="735"/>
        <end position="745"/>
    </location>
</feature>
<dbReference type="CDD" id="cd18587">
    <property type="entry name" value="ABC_6TM_LapB_like"/>
    <property type="match status" value="1"/>
</dbReference>
<feature type="transmembrane region" description="Helical" evidence="9">
    <location>
        <begin position="274"/>
        <end position="299"/>
    </location>
</feature>
<feature type="domain" description="ABC transporter" evidence="10">
    <location>
        <begin position="480"/>
        <end position="715"/>
    </location>
</feature>
<dbReference type="PROSITE" id="PS50929">
    <property type="entry name" value="ABC_TM1F"/>
    <property type="match status" value="1"/>
</dbReference>
<feature type="transmembrane region" description="Helical" evidence="9">
    <location>
        <begin position="305"/>
        <end position="325"/>
    </location>
</feature>
<comment type="subcellular location">
    <subcellularLocation>
        <location evidence="1">Cell membrane</location>
        <topology evidence="1">Multi-pass membrane protein</topology>
    </subcellularLocation>
</comment>
<evidence type="ECO:0000256" key="4">
    <source>
        <dbReference type="ARBA" id="ARBA00022741"/>
    </source>
</evidence>
<dbReference type="Gene3D" id="3.90.70.10">
    <property type="entry name" value="Cysteine proteinases"/>
    <property type="match status" value="1"/>
</dbReference>
<evidence type="ECO:0000313" key="13">
    <source>
        <dbReference type="EMBL" id="MEJ8857639.1"/>
    </source>
</evidence>
<feature type="domain" description="Peptidase C39" evidence="12">
    <location>
        <begin position="10"/>
        <end position="132"/>
    </location>
</feature>
<keyword evidence="5" id="KW-0067">ATP-binding</keyword>
<evidence type="ECO:0000259" key="12">
    <source>
        <dbReference type="PROSITE" id="PS50990"/>
    </source>
</evidence>
<protein>
    <submittedName>
        <fullName evidence="13">Type I secretion system permease/ATPase</fullName>
    </submittedName>
</protein>
<evidence type="ECO:0000256" key="8">
    <source>
        <dbReference type="SAM" id="MobiDB-lite"/>
    </source>
</evidence>
<keyword evidence="7 9" id="KW-0472">Membrane</keyword>
<dbReference type="PROSITE" id="PS50893">
    <property type="entry name" value="ABC_TRANSPORTER_2"/>
    <property type="match status" value="1"/>
</dbReference>
<evidence type="ECO:0000256" key="9">
    <source>
        <dbReference type="SAM" id="Phobius"/>
    </source>
</evidence>
<dbReference type="PROSITE" id="PS00211">
    <property type="entry name" value="ABC_TRANSPORTER_1"/>
    <property type="match status" value="1"/>
</dbReference>
<feature type="transmembrane region" description="Helical" evidence="9">
    <location>
        <begin position="390"/>
        <end position="411"/>
    </location>
</feature>
<comment type="caution">
    <text evidence="13">The sequence shown here is derived from an EMBL/GenBank/DDBJ whole genome shotgun (WGS) entry which is preliminary data.</text>
</comment>
<evidence type="ECO:0000256" key="5">
    <source>
        <dbReference type="ARBA" id="ARBA00022840"/>
    </source>
</evidence>
<reference evidence="13 14" key="1">
    <citation type="submission" date="2024-03" db="EMBL/GenBank/DDBJ databases">
        <title>Novel species of the genus Variovorax.</title>
        <authorList>
            <person name="Liu Q."/>
            <person name="Xin Y.-H."/>
        </authorList>
    </citation>
    <scope>NUCLEOTIDE SEQUENCE [LARGE SCALE GENOMIC DNA]</scope>
    <source>
        <strain evidence="13 14">KACC 18901</strain>
    </source>
</reference>
<evidence type="ECO:0000256" key="3">
    <source>
        <dbReference type="ARBA" id="ARBA00022692"/>
    </source>
</evidence>
<dbReference type="InterPro" id="IPR003439">
    <property type="entry name" value="ABC_transporter-like_ATP-bd"/>
</dbReference>
<dbReference type="SUPFAM" id="SSF52540">
    <property type="entry name" value="P-loop containing nucleoside triphosphate hydrolases"/>
    <property type="match status" value="1"/>
</dbReference>
<dbReference type="InterPro" id="IPR036640">
    <property type="entry name" value="ABC1_TM_sf"/>
</dbReference>
<dbReference type="Gene3D" id="3.40.50.300">
    <property type="entry name" value="P-loop containing nucleotide triphosphate hydrolases"/>
    <property type="match status" value="1"/>
</dbReference>
<dbReference type="Pfam" id="PF00664">
    <property type="entry name" value="ABC_membrane"/>
    <property type="match status" value="1"/>
</dbReference>
<dbReference type="InterPro" id="IPR005074">
    <property type="entry name" value="Peptidase_C39"/>
</dbReference>
<dbReference type="PANTHER" id="PTHR24221">
    <property type="entry name" value="ATP-BINDING CASSETTE SUB-FAMILY B"/>
    <property type="match status" value="1"/>
</dbReference>
<evidence type="ECO:0000259" key="10">
    <source>
        <dbReference type="PROSITE" id="PS50893"/>
    </source>
</evidence>
<feature type="compositionally biased region" description="Low complexity" evidence="8">
    <location>
        <begin position="717"/>
        <end position="726"/>
    </location>
</feature>
<dbReference type="Gene3D" id="1.20.1560.10">
    <property type="entry name" value="ABC transporter type 1, transmembrane domain"/>
    <property type="match status" value="1"/>
</dbReference>
<dbReference type="InterPro" id="IPR011527">
    <property type="entry name" value="ABC1_TM_dom"/>
</dbReference>
<evidence type="ECO:0000256" key="2">
    <source>
        <dbReference type="ARBA" id="ARBA00022475"/>
    </source>
</evidence>
<dbReference type="RefSeq" id="WP_340337711.1">
    <property type="nucleotide sequence ID" value="NZ_JBBKZS010000012.1"/>
</dbReference>
<dbReference type="SMART" id="SM00382">
    <property type="entry name" value="AAA"/>
    <property type="match status" value="1"/>
</dbReference>
<feature type="transmembrane region" description="Helical" evidence="9">
    <location>
        <begin position="198"/>
        <end position="219"/>
    </location>
</feature>
<dbReference type="Proteomes" id="UP001367030">
    <property type="component" value="Unassembled WGS sequence"/>
</dbReference>
<evidence type="ECO:0000256" key="6">
    <source>
        <dbReference type="ARBA" id="ARBA00022989"/>
    </source>
</evidence>
<sequence>MKETLNFGVQSASARSTPVLVSLRHLFQLLGHSVSEESMVAGLPVSPSVNPQQVVRIAHEQGFEAVWRTRRIDEISPLLLPCVLMRKNGQCAVLVSLDESNVTAVLSEVGDSPVVLSRADLEADFSNQILLVKPQAIRDKRSEVEPLFGKGHWFWKVIAHFKVYYVETAVIAALVNVLALASTFFTMNVYDRVISNKAYTTLWTLAIGVMIALALEYFLRNLRVWLLDNAGKKADLLLGSQLFKQVLATRLEARPASAGAFANMLKEYESLRDFATSTVLVALSDLPFLLMFLVVLYIIAGPLFIVPLIAVPAILMVGALAQLPLSRYINENQRESSVKHGVLIEAIESAETLKALRAEGMMQAKYEHSSAITAITANKSRLLSNSVLNFNYVTSTLCTVAQVVWGSYLIGEGKLTMGALIGAVMLTSRALAPLTALNGLAVRLQQARNSYKTLSGIMDKPTDREKGRSYLVKPVLKGDLSLKDLKFSYAPDLQPAVRDVSVSFARGEKVAILGRVGSGKTTLLKLVAGLYLPQGGMVTIDNVDAKQIDPADFRRNVLYVGQNAQMFYGTLRENLKAGNPFASDEDMVSAATAMGVHAFAQTHPLGYDMVIGERGENLSGGQRQCVALARAVLVNPAVLLLDEPTSAMDAGTEAQALKALFAYADTRTVVLVTHKLQLLEYVQRVLVVDHGLRVADGPRDSVLAALQAGKVMKADANPAAAGAVPKAPAPKPVARRHDEVEATHG</sequence>
<dbReference type="InterPro" id="IPR003593">
    <property type="entry name" value="AAA+_ATPase"/>
</dbReference>
<gene>
    <name evidence="13" type="ORF">WKW79_23910</name>
</gene>
<keyword evidence="6 9" id="KW-1133">Transmembrane helix</keyword>
<feature type="transmembrane region" description="Helical" evidence="9">
    <location>
        <begin position="163"/>
        <end position="186"/>
    </location>
</feature>
<dbReference type="SUPFAM" id="SSF90123">
    <property type="entry name" value="ABC transporter transmembrane region"/>
    <property type="match status" value="1"/>
</dbReference>
<keyword evidence="3 9" id="KW-0812">Transmembrane</keyword>
<feature type="region of interest" description="Disordered" evidence="8">
    <location>
        <begin position="717"/>
        <end position="745"/>
    </location>
</feature>
<evidence type="ECO:0000259" key="11">
    <source>
        <dbReference type="PROSITE" id="PS50929"/>
    </source>
</evidence>
<dbReference type="Pfam" id="PF00005">
    <property type="entry name" value="ABC_tran"/>
    <property type="match status" value="1"/>
</dbReference>
<keyword evidence="2" id="KW-1003">Cell membrane</keyword>
<feature type="transmembrane region" description="Helical" evidence="9">
    <location>
        <begin position="417"/>
        <end position="442"/>
    </location>
</feature>
<organism evidence="13 14">
    <name type="scientific">Variovorax robiniae</name>
    <dbReference type="NCBI Taxonomy" id="1836199"/>
    <lineage>
        <taxon>Bacteria</taxon>
        <taxon>Pseudomonadati</taxon>
        <taxon>Pseudomonadota</taxon>
        <taxon>Betaproteobacteria</taxon>
        <taxon>Burkholderiales</taxon>
        <taxon>Comamonadaceae</taxon>
        <taxon>Variovorax</taxon>
    </lineage>
</organism>
<evidence type="ECO:0000313" key="14">
    <source>
        <dbReference type="Proteomes" id="UP001367030"/>
    </source>
</evidence>
<name>A0ABU8XD55_9BURK</name>
<keyword evidence="14" id="KW-1185">Reference proteome</keyword>
<dbReference type="PANTHER" id="PTHR24221:SF248">
    <property type="entry name" value="ABC TRANSPORTER TRANSMEMBRANE REGION"/>
    <property type="match status" value="1"/>
</dbReference>